<dbReference type="Gene3D" id="3.30.43.10">
    <property type="entry name" value="Uridine Diphospho-n-acetylenolpyruvylglucosamine Reductase, domain 2"/>
    <property type="match status" value="1"/>
</dbReference>
<dbReference type="Gene3D" id="3.30.465.10">
    <property type="match status" value="1"/>
</dbReference>
<comment type="similarity">
    <text evidence="2">Belongs to the oxygen-dependent FAD-linked oxidoreductase family.</text>
</comment>
<reference evidence="10" key="1">
    <citation type="submission" date="2023-03" db="EMBL/GenBank/DDBJ databases">
        <title>Chromosome-scale reference genome and RAD-based genetic map of yellow starthistle (Centaurea solstitialis) reveal putative structural variation and QTLs associated with invader traits.</title>
        <authorList>
            <person name="Reatini B."/>
            <person name="Cang F.A."/>
            <person name="Jiang Q."/>
            <person name="Mckibben M.T.W."/>
            <person name="Barker M.S."/>
            <person name="Rieseberg L.H."/>
            <person name="Dlugosch K.M."/>
        </authorList>
    </citation>
    <scope>NUCLEOTIDE SEQUENCE</scope>
    <source>
        <strain evidence="10">CAN-66</strain>
        <tissue evidence="10">Leaf</tissue>
    </source>
</reference>
<organism evidence="10 11">
    <name type="scientific">Centaurea solstitialis</name>
    <name type="common">yellow star-thistle</name>
    <dbReference type="NCBI Taxonomy" id="347529"/>
    <lineage>
        <taxon>Eukaryota</taxon>
        <taxon>Viridiplantae</taxon>
        <taxon>Streptophyta</taxon>
        <taxon>Embryophyta</taxon>
        <taxon>Tracheophyta</taxon>
        <taxon>Spermatophyta</taxon>
        <taxon>Magnoliopsida</taxon>
        <taxon>eudicotyledons</taxon>
        <taxon>Gunneridae</taxon>
        <taxon>Pentapetalae</taxon>
        <taxon>asterids</taxon>
        <taxon>campanulids</taxon>
        <taxon>Asterales</taxon>
        <taxon>Asteraceae</taxon>
        <taxon>Carduoideae</taxon>
        <taxon>Cardueae</taxon>
        <taxon>Centaureinae</taxon>
        <taxon>Centaurea</taxon>
    </lineage>
</organism>
<dbReference type="InterPro" id="IPR016167">
    <property type="entry name" value="FAD-bd_PCMH_sub1"/>
</dbReference>
<dbReference type="InterPro" id="IPR016169">
    <property type="entry name" value="FAD-bd_PCMH_sub2"/>
</dbReference>
<comment type="catalytic activity">
    <reaction evidence="7">
        <text>N(6)-dimethylallyladenine + A + H2O = 3-methyl-2-butenal + adenine + AH2</text>
        <dbReference type="Rhea" id="RHEA:13625"/>
        <dbReference type="ChEBI" id="CHEBI:13193"/>
        <dbReference type="ChEBI" id="CHEBI:15377"/>
        <dbReference type="ChEBI" id="CHEBI:15825"/>
        <dbReference type="ChEBI" id="CHEBI:16708"/>
        <dbReference type="ChEBI" id="CHEBI:17499"/>
        <dbReference type="ChEBI" id="CHEBI:17660"/>
        <dbReference type="EC" id="1.5.99.12"/>
    </reaction>
</comment>
<protein>
    <recommendedName>
        <fullName evidence="3">cytokinin dehydrogenase</fullName>
        <ecNumber evidence="3">1.5.99.12</ecNumber>
    </recommendedName>
</protein>
<dbReference type="InterPro" id="IPR006094">
    <property type="entry name" value="Oxid_FAD_bind_N"/>
</dbReference>
<dbReference type="InterPro" id="IPR036318">
    <property type="entry name" value="FAD-bd_PCMH-like_sf"/>
</dbReference>
<keyword evidence="8" id="KW-0732">Signal</keyword>
<dbReference type="InterPro" id="IPR015345">
    <property type="entry name" value="Cytokinin_DH_FAD/cytokin-bd"/>
</dbReference>
<dbReference type="Proteomes" id="UP001172457">
    <property type="component" value="Chromosome 8"/>
</dbReference>
<dbReference type="EC" id="1.5.99.12" evidence="3"/>
<keyword evidence="5" id="KW-0274">FAD</keyword>
<evidence type="ECO:0000256" key="2">
    <source>
        <dbReference type="ARBA" id="ARBA00005466"/>
    </source>
</evidence>
<dbReference type="Pfam" id="PF09265">
    <property type="entry name" value="Cytokin-bind"/>
    <property type="match status" value="1"/>
</dbReference>
<dbReference type="GO" id="GO:0019139">
    <property type="term" value="F:cytokinin dehydrogenase activity"/>
    <property type="evidence" value="ECO:0007669"/>
    <property type="project" value="UniProtKB-EC"/>
</dbReference>
<dbReference type="PANTHER" id="PTHR13878:SF127">
    <property type="entry name" value="CYTOKININ DEHYDROGENASE 3"/>
    <property type="match status" value="1"/>
</dbReference>
<evidence type="ECO:0000259" key="9">
    <source>
        <dbReference type="PROSITE" id="PS51387"/>
    </source>
</evidence>
<gene>
    <name evidence="10" type="ORF">OSB04_031290</name>
</gene>
<evidence type="ECO:0000256" key="8">
    <source>
        <dbReference type="SAM" id="SignalP"/>
    </source>
</evidence>
<dbReference type="EMBL" id="JARYMX010000008">
    <property type="protein sequence ID" value="KAJ9538557.1"/>
    <property type="molecule type" value="Genomic_DNA"/>
</dbReference>
<evidence type="ECO:0000256" key="3">
    <source>
        <dbReference type="ARBA" id="ARBA00011928"/>
    </source>
</evidence>
<dbReference type="InterPro" id="IPR016164">
    <property type="entry name" value="FAD-linked_Oxase-like_C"/>
</dbReference>
<dbReference type="SUPFAM" id="SSF55103">
    <property type="entry name" value="FAD-linked oxidases, C-terminal domain"/>
    <property type="match status" value="1"/>
</dbReference>
<keyword evidence="4" id="KW-0285">Flavoprotein</keyword>
<accession>A0AA38SSR0</accession>
<dbReference type="Gene3D" id="3.40.462.10">
    <property type="entry name" value="FAD-linked oxidases, C-terminal domain"/>
    <property type="match status" value="1"/>
</dbReference>
<dbReference type="Pfam" id="PF01565">
    <property type="entry name" value="FAD_binding_4"/>
    <property type="match status" value="1"/>
</dbReference>
<dbReference type="InterPro" id="IPR016166">
    <property type="entry name" value="FAD-bd_PCMH"/>
</dbReference>
<comment type="cofactor">
    <cofactor evidence="1">
        <name>FAD</name>
        <dbReference type="ChEBI" id="CHEBI:57692"/>
    </cofactor>
</comment>
<dbReference type="GO" id="GO:0071949">
    <property type="term" value="F:FAD binding"/>
    <property type="evidence" value="ECO:0007669"/>
    <property type="project" value="InterPro"/>
</dbReference>
<evidence type="ECO:0000256" key="6">
    <source>
        <dbReference type="ARBA" id="ARBA00023002"/>
    </source>
</evidence>
<evidence type="ECO:0000256" key="5">
    <source>
        <dbReference type="ARBA" id="ARBA00022827"/>
    </source>
</evidence>
<evidence type="ECO:0000313" key="11">
    <source>
        <dbReference type="Proteomes" id="UP001172457"/>
    </source>
</evidence>
<evidence type="ECO:0000256" key="7">
    <source>
        <dbReference type="ARBA" id="ARBA00048224"/>
    </source>
</evidence>
<feature type="chain" id="PRO_5041393041" description="cytokinin dehydrogenase" evidence="8">
    <location>
        <begin position="28"/>
        <end position="521"/>
    </location>
</feature>
<evidence type="ECO:0000256" key="4">
    <source>
        <dbReference type="ARBA" id="ARBA00022630"/>
    </source>
</evidence>
<dbReference type="AlphaFoldDB" id="A0AA38SSR0"/>
<evidence type="ECO:0000256" key="1">
    <source>
        <dbReference type="ARBA" id="ARBA00001974"/>
    </source>
</evidence>
<keyword evidence="6" id="KW-0560">Oxidoreductase</keyword>
<dbReference type="PANTHER" id="PTHR13878">
    <property type="entry name" value="GULONOLACTONE OXIDASE"/>
    <property type="match status" value="1"/>
</dbReference>
<comment type="caution">
    <text evidence="10">The sequence shown here is derived from an EMBL/GenBank/DDBJ whole genome shotgun (WGS) entry which is preliminary data.</text>
</comment>
<dbReference type="SUPFAM" id="SSF56176">
    <property type="entry name" value="FAD-binding/transporter-associated domain-like"/>
    <property type="match status" value="1"/>
</dbReference>
<name>A0AA38SSR0_9ASTR</name>
<keyword evidence="11" id="KW-1185">Reference proteome</keyword>
<evidence type="ECO:0000313" key="10">
    <source>
        <dbReference type="EMBL" id="KAJ9538557.1"/>
    </source>
</evidence>
<dbReference type="GO" id="GO:0009690">
    <property type="term" value="P:cytokinin metabolic process"/>
    <property type="evidence" value="ECO:0007669"/>
    <property type="project" value="InterPro"/>
</dbReference>
<dbReference type="InterPro" id="IPR050432">
    <property type="entry name" value="FAD-linked_Oxidoreductases_BP"/>
</dbReference>
<proteinExistence type="inferred from homology"/>
<sequence>MAHPLQLHAYLFSLFIIITTLPPPTTSIRWVSKSLSPNETLISSLCTNPTCIKKASSDYGEMVQDLPFGVLEPSSVSDIALLVKSSYDALVPFKIAARGNGHSVRGQAMAKDGVVVEMRSLNGSSSNNGGIGIRVSWDVSLGFYADVGGEQLWIDVLRTTLDHGLAPVSWTDYLYLSVGGTLSNAGISGQTFRHGPQISNVHELDVLTGKGELVTCSKTINSDLFYGVLGGLGQFGIITRARIVLDKAPNRVKWVRMIYEDFSNFTKDQEHLISILGLDYVEGFLITNNTPANSFFLPSDRSMINSLASEKGILYCLEAAKYYDDQNITTIDEELEMIFTGLSFKSGFIFKKDTTFLEFLNRVRNEELALKAIGQWDVFHPWLNLFVPRSRMMDFNQGVFVEIIQKQSKGSGVFIVYPMNRIMWDDRSSAIIPDEEVFYTVGLLHSTSDIENWSIIEEQNEDILRFCDKSRIEIKQYFPHYIKKVDWMKHFGNKWKVFQEMKDTFDPKMILSPGQRIFTSE</sequence>
<feature type="signal peptide" evidence="8">
    <location>
        <begin position="1"/>
        <end position="27"/>
    </location>
</feature>
<dbReference type="InterPro" id="IPR016170">
    <property type="entry name" value="Cytok_DH_C_sf"/>
</dbReference>
<dbReference type="PROSITE" id="PS51387">
    <property type="entry name" value="FAD_PCMH"/>
    <property type="match status" value="1"/>
</dbReference>
<feature type="domain" description="FAD-binding PCMH-type" evidence="9">
    <location>
        <begin position="63"/>
        <end position="248"/>
    </location>
</feature>